<evidence type="ECO:0000256" key="8">
    <source>
        <dbReference type="ARBA" id="ARBA00023251"/>
    </source>
</evidence>
<dbReference type="InterPro" id="IPR003439">
    <property type="entry name" value="ABC_transporter-like_ATP-bd"/>
</dbReference>
<dbReference type="PANTHER" id="PTHR42711">
    <property type="entry name" value="ABC TRANSPORTER ATP-BINDING PROTEIN"/>
    <property type="match status" value="1"/>
</dbReference>
<evidence type="ECO:0000256" key="2">
    <source>
        <dbReference type="ARBA" id="ARBA00022448"/>
    </source>
</evidence>
<dbReference type="GO" id="GO:0005524">
    <property type="term" value="F:ATP binding"/>
    <property type="evidence" value="ECO:0007669"/>
    <property type="project" value="UniProtKB-KW"/>
</dbReference>
<keyword evidence="12" id="KW-1185">Reference proteome</keyword>
<keyword evidence="4" id="KW-0547">Nucleotide-binding</keyword>
<name>A0ABS0DIS9_9NOCA</name>
<organism evidence="11 12">
    <name type="scientific">Nocardia higoensis</name>
    <dbReference type="NCBI Taxonomy" id="228599"/>
    <lineage>
        <taxon>Bacteria</taxon>
        <taxon>Bacillati</taxon>
        <taxon>Actinomycetota</taxon>
        <taxon>Actinomycetes</taxon>
        <taxon>Mycobacteriales</taxon>
        <taxon>Nocardiaceae</taxon>
        <taxon>Nocardia</taxon>
    </lineage>
</organism>
<evidence type="ECO:0000256" key="9">
    <source>
        <dbReference type="ARBA" id="ARBA00049985"/>
    </source>
</evidence>
<accession>A0ABS0DIS9</accession>
<comment type="similarity">
    <text evidence="9">Belongs to the ABC transporter superfamily. Drug exporter-1 (DrugE1) (TC 3.A.1.105) family.</text>
</comment>
<dbReference type="InterPro" id="IPR003593">
    <property type="entry name" value="AAA+_ATPase"/>
</dbReference>
<sequence length="328" mass="34737">MGDNRSVPAISARGLGKSYGDHIVLDGIDLTVGQGEIFALLGPNGAGKTTTVQILTTLLRPDAGEITVCGHDMTTAADRIREVIGVTGQFAAVDELLTGRENLRLMADLWHMPRARSARLIDDLLARFDLVEAADRVASGYSGGMTRRLDLAMTLVGGPRVLFLDEPTTGLDPRSRRAVWHTIENLVADTGVTVFLTTQYLEEADQLADRIAVLDGGRIVAEGTAAELKRLVPGGHIRLEFTDRADLDAAAAGLADARIVDDGDRPSLAVPSDGGVRSLRAVLDRLDAVGVEAAALAVQTPTLDDVFLTLTGRPATDAADATSKEIAR</sequence>
<keyword evidence="8" id="KW-0046">Antibiotic resistance</keyword>
<evidence type="ECO:0000256" key="4">
    <source>
        <dbReference type="ARBA" id="ARBA00022741"/>
    </source>
</evidence>
<comment type="caution">
    <text evidence="11">The sequence shown here is derived from an EMBL/GenBank/DDBJ whole genome shotgun (WGS) entry which is preliminary data.</text>
</comment>
<dbReference type="PANTHER" id="PTHR42711:SF19">
    <property type="entry name" value="DOXORUBICIN RESISTANCE ATP-BINDING PROTEIN DRRA"/>
    <property type="match status" value="1"/>
</dbReference>
<keyword evidence="3" id="KW-1003">Cell membrane</keyword>
<dbReference type="SUPFAM" id="SSF52540">
    <property type="entry name" value="P-loop containing nucleoside triphosphate hydrolases"/>
    <property type="match status" value="1"/>
</dbReference>
<dbReference type="Gene3D" id="3.40.50.300">
    <property type="entry name" value="P-loop containing nucleotide triphosphate hydrolases"/>
    <property type="match status" value="1"/>
</dbReference>
<evidence type="ECO:0000256" key="7">
    <source>
        <dbReference type="ARBA" id="ARBA00023136"/>
    </source>
</evidence>
<dbReference type="Pfam" id="PF00005">
    <property type="entry name" value="ABC_tran"/>
    <property type="match status" value="1"/>
</dbReference>
<evidence type="ECO:0000256" key="3">
    <source>
        <dbReference type="ARBA" id="ARBA00022475"/>
    </source>
</evidence>
<dbReference type="EMBL" id="JADLQN010000003">
    <property type="protein sequence ID" value="MBF6356593.1"/>
    <property type="molecule type" value="Genomic_DNA"/>
</dbReference>
<dbReference type="SMART" id="SM00382">
    <property type="entry name" value="AAA"/>
    <property type="match status" value="1"/>
</dbReference>
<keyword evidence="2" id="KW-0813">Transport</keyword>
<dbReference type="InterPro" id="IPR050763">
    <property type="entry name" value="ABC_transporter_ATP-binding"/>
</dbReference>
<keyword evidence="6" id="KW-1278">Translocase</keyword>
<proteinExistence type="inferred from homology"/>
<evidence type="ECO:0000313" key="12">
    <source>
        <dbReference type="Proteomes" id="UP000707731"/>
    </source>
</evidence>
<dbReference type="Proteomes" id="UP000707731">
    <property type="component" value="Unassembled WGS sequence"/>
</dbReference>
<dbReference type="NCBIfam" id="TIGR01188">
    <property type="entry name" value="drrA"/>
    <property type="match status" value="1"/>
</dbReference>
<gene>
    <name evidence="11" type="ORF">IU449_18930</name>
</gene>
<evidence type="ECO:0000259" key="10">
    <source>
        <dbReference type="PROSITE" id="PS50893"/>
    </source>
</evidence>
<evidence type="ECO:0000256" key="1">
    <source>
        <dbReference type="ARBA" id="ARBA00004202"/>
    </source>
</evidence>
<dbReference type="InterPro" id="IPR005894">
    <property type="entry name" value="DrrA"/>
</dbReference>
<keyword evidence="7" id="KW-0472">Membrane</keyword>
<comment type="subcellular location">
    <subcellularLocation>
        <location evidence="1">Cell membrane</location>
        <topology evidence="1">Peripheral membrane protein</topology>
    </subcellularLocation>
</comment>
<evidence type="ECO:0000256" key="5">
    <source>
        <dbReference type="ARBA" id="ARBA00022840"/>
    </source>
</evidence>
<reference evidence="11 12" key="1">
    <citation type="submission" date="2020-10" db="EMBL/GenBank/DDBJ databases">
        <title>Identification of Nocardia species via Next-generation sequencing and recognition of intraspecies genetic diversity.</title>
        <authorList>
            <person name="Li P."/>
            <person name="Li P."/>
            <person name="Lu B."/>
        </authorList>
    </citation>
    <scope>NUCLEOTIDE SEQUENCE [LARGE SCALE GENOMIC DNA]</scope>
    <source>
        <strain evidence="11 12">BJ06-0143</strain>
    </source>
</reference>
<dbReference type="PROSITE" id="PS50893">
    <property type="entry name" value="ABC_TRANSPORTER_2"/>
    <property type="match status" value="1"/>
</dbReference>
<dbReference type="RefSeq" id="WP_195003445.1">
    <property type="nucleotide sequence ID" value="NZ_JADLQN010000003.1"/>
</dbReference>
<evidence type="ECO:0000256" key="6">
    <source>
        <dbReference type="ARBA" id="ARBA00022967"/>
    </source>
</evidence>
<feature type="domain" description="ABC transporter" evidence="10">
    <location>
        <begin position="10"/>
        <end position="241"/>
    </location>
</feature>
<evidence type="ECO:0000313" key="11">
    <source>
        <dbReference type="EMBL" id="MBF6356593.1"/>
    </source>
</evidence>
<protein>
    <submittedName>
        <fullName evidence="11">ATP-binding cassette domain-containing protein</fullName>
    </submittedName>
</protein>
<dbReference type="InterPro" id="IPR027417">
    <property type="entry name" value="P-loop_NTPase"/>
</dbReference>
<keyword evidence="5 11" id="KW-0067">ATP-binding</keyword>